<comment type="caution">
    <text evidence="2">The sequence shown here is derived from an EMBL/GenBank/DDBJ whole genome shotgun (WGS) entry which is preliminary data.</text>
</comment>
<reference evidence="2" key="1">
    <citation type="submission" date="2020-07" db="EMBL/GenBank/DDBJ databases">
        <title>Huge and variable diversity of episymbiotic CPR bacteria and DPANN archaea in groundwater ecosystems.</title>
        <authorList>
            <person name="He C.Y."/>
            <person name="Keren R."/>
            <person name="Whittaker M."/>
            <person name="Farag I.F."/>
            <person name="Doudna J."/>
            <person name="Cate J.H.D."/>
            <person name="Banfield J.F."/>
        </authorList>
    </citation>
    <scope>NUCLEOTIDE SEQUENCE</scope>
    <source>
        <strain evidence="2">NC_groundwater_1813_Pr3_B-0.1um_71_17</strain>
    </source>
</reference>
<proteinExistence type="predicted"/>
<organism evidence="2 3">
    <name type="scientific">Eiseniibacteriota bacterium</name>
    <dbReference type="NCBI Taxonomy" id="2212470"/>
    <lineage>
        <taxon>Bacteria</taxon>
        <taxon>Candidatus Eiseniibacteriota</taxon>
    </lineage>
</organism>
<dbReference type="EMBL" id="JACRIW010000090">
    <property type="protein sequence ID" value="MBI5170311.1"/>
    <property type="molecule type" value="Genomic_DNA"/>
</dbReference>
<evidence type="ECO:0000256" key="1">
    <source>
        <dbReference type="SAM" id="SignalP"/>
    </source>
</evidence>
<keyword evidence="1" id="KW-0732">Signal</keyword>
<evidence type="ECO:0000313" key="2">
    <source>
        <dbReference type="EMBL" id="MBI5170311.1"/>
    </source>
</evidence>
<feature type="chain" id="PRO_5036851159" description="DUF481 domain-containing protein" evidence="1">
    <location>
        <begin position="26"/>
        <end position="204"/>
    </location>
</feature>
<sequence length="204" mass="22005">MHTTLRSTVLSAALAALFLAAPAGAARWIPTDLVLDAGASFATTGDPNGGGASLRAVPLWRVTDRVSFGVEIFADDIGTEARDMIDANDGSSRGVVAQTHRWVYGGAWHADGDLYRGKRWKAGVSGSWGYWRVEDDVRGDLQAAFSGVGFGGSAHLRRSVSRSQDLGVAAGYARVFSDRSAEFDRVDRYAWGALEWRWSLVKPN</sequence>
<protein>
    <recommendedName>
        <fullName evidence="4">DUF481 domain-containing protein</fullName>
    </recommendedName>
</protein>
<name>A0A933SD21_UNCEI</name>
<gene>
    <name evidence="2" type="ORF">HZA61_12555</name>
</gene>
<evidence type="ECO:0000313" key="3">
    <source>
        <dbReference type="Proteomes" id="UP000696931"/>
    </source>
</evidence>
<evidence type="ECO:0008006" key="4">
    <source>
        <dbReference type="Google" id="ProtNLM"/>
    </source>
</evidence>
<feature type="signal peptide" evidence="1">
    <location>
        <begin position="1"/>
        <end position="25"/>
    </location>
</feature>
<dbReference type="Proteomes" id="UP000696931">
    <property type="component" value="Unassembled WGS sequence"/>
</dbReference>
<dbReference type="AlphaFoldDB" id="A0A933SD21"/>
<accession>A0A933SD21</accession>